<keyword evidence="2 3" id="KW-0408">Iron</keyword>
<dbReference type="InterPro" id="IPR009056">
    <property type="entry name" value="Cyt_c-like_dom"/>
</dbReference>
<dbReference type="InterPro" id="IPR032675">
    <property type="entry name" value="LRR_dom_sf"/>
</dbReference>
<reference evidence="6 7" key="1">
    <citation type="submission" date="2024-01" db="EMBL/GenBank/DDBJ databases">
        <title>Maribacter spp. originated from different algae showed divergent polysaccharides utilization ability.</title>
        <authorList>
            <person name="Wang H."/>
            <person name="Wu Y."/>
        </authorList>
    </citation>
    <scope>NUCLEOTIDE SEQUENCE [LARGE SCALE GENOMIC DNA]</scope>
    <source>
        <strain evidence="6 7">KPT27_14</strain>
    </source>
</reference>
<evidence type="ECO:0000256" key="4">
    <source>
        <dbReference type="SAM" id="Phobius"/>
    </source>
</evidence>
<dbReference type="InterPro" id="IPR011429">
    <property type="entry name" value="Cyt_c_Planctomycete-type"/>
</dbReference>
<sequence>MDILKQLLGRLHPLIVHLPIGFIILGLLLQVYDRKRKQLGKVIATIYLWAGFAAVIACLSGYLQYQGEGFSYESVAWHLWSGIVTALFCFIMWLRLGEISLVKRLLNIPTAAFSGLIFILISFTGHQGGNITHGEDYLVEPLPNSLKAALGYEVLEEKEIVLSEEDWQNAVLYTDVVQPILNNNCVSCHNPKKAKGDLLLNTREGIETSGENAPVVMANQPERSDLYHRMQLPKEDDKHMPPDGKRQPTKEEVALIGAWIEHGMSFDGTIGEIGLEKSLFASFFPKMMETDYPDKEIIAAAKDSIAKVKEMGLHVEPISETTNYLKVSALNLPTFGDSHFEFLSPIKEQIAILDLGGTQISDAIFKNLFALPNLTVLKMDNTSITGDQIGLLASLQHLKSLNISNTSFKEEHLSELGNFGQLKKVFLFNTVADKTGTHTLGEGKIILEYGNYTLPPIASDSIVY</sequence>
<dbReference type="Pfam" id="PF07635">
    <property type="entry name" value="PSCyt1"/>
    <property type="match status" value="1"/>
</dbReference>
<dbReference type="PANTHER" id="PTHR35889:SF3">
    <property type="entry name" value="F-BOX DOMAIN-CONTAINING PROTEIN"/>
    <property type="match status" value="1"/>
</dbReference>
<name>A0ABU7IHX2_9FLAO</name>
<keyword evidence="4" id="KW-0472">Membrane</keyword>
<dbReference type="InterPro" id="IPR019251">
    <property type="entry name" value="DUF2231_TM"/>
</dbReference>
<keyword evidence="4" id="KW-0812">Transmembrane</keyword>
<evidence type="ECO:0000259" key="5">
    <source>
        <dbReference type="PROSITE" id="PS51007"/>
    </source>
</evidence>
<evidence type="ECO:0000313" key="7">
    <source>
        <dbReference type="Proteomes" id="UP001343698"/>
    </source>
</evidence>
<dbReference type="PROSITE" id="PS51007">
    <property type="entry name" value="CYTC"/>
    <property type="match status" value="1"/>
</dbReference>
<dbReference type="PANTHER" id="PTHR35889">
    <property type="entry name" value="CYCLOINULO-OLIGOSACCHARIDE FRUCTANOTRANSFERASE-RELATED"/>
    <property type="match status" value="1"/>
</dbReference>
<evidence type="ECO:0000256" key="2">
    <source>
        <dbReference type="ARBA" id="ARBA00023004"/>
    </source>
</evidence>
<evidence type="ECO:0000313" key="6">
    <source>
        <dbReference type="EMBL" id="MEE1972448.1"/>
    </source>
</evidence>
<accession>A0ABU7IHX2</accession>
<dbReference type="RefSeq" id="WP_272636513.1">
    <property type="nucleotide sequence ID" value="NZ_JAZDDF010000002.1"/>
</dbReference>
<dbReference type="Proteomes" id="UP001343698">
    <property type="component" value="Unassembled WGS sequence"/>
</dbReference>
<organism evidence="6 7">
    <name type="scientific">Maribacter flavus</name>
    <dbReference type="NCBI Taxonomy" id="1658664"/>
    <lineage>
        <taxon>Bacteria</taxon>
        <taxon>Pseudomonadati</taxon>
        <taxon>Bacteroidota</taxon>
        <taxon>Flavobacteriia</taxon>
        <taxon>Flavobacteriales</taxon>
        <taxon>Flavobacteriaceae</taxon>
        <taxon>Maribacter</taxon>
    </lineage>
</organism>
<comment type="caution">
    <text evidence="6">The sequence shown here is derived from an EMBL/GenBank/DDBJ whole genome shotgun (WGS) entry which is preliminary data.</text>
</comment>
<dbReference type="EMBL" id="JAZDDF010000002">
    <property type="protein sequence ID" value="MEE1972448.1"/>
    <property type="molecule type" value="Genomic_DNA"/>
</dbReference>
<keyword evidence="4" id="KW-1133">Transmembrane helix</keyword>
<evidence type="ECO:0000256" key="1">
    <source>
        <dbReference type="ARBA" id="ARBA00022723"/>
    </source>
</evidence>
<feature type="domain" description="Cytochrome c" evidence="5">
    <location>
        <begin position="146"/>
        <end position="264"/>
    </location>
</feature>
<keyword evidence="3" id="KW-0349">Heme</keyword>
<feature type="transmembrane region" description="Helical" evidence="4">
    <location>
        <begin position="14"/>
        <end position="32"/>
    </location>
</feature>
<proteinExistence type="predicted"/>
<feature type="transmembrane region" description="Helical" evidence="4">
    <location>
        <begin position="75"/>
        <end position="94"/>
    </location>
</feature>
<evidence type="ECO:0000256" key="3">
    <source>
        <dbReference type="PROSITE-ProRule" id="PRU00433"/>
    </source>
</evidence>
<feature type="transmembrane region" description="Helical" evidence="4">
    <location>
        <begin position="106"/>
        <end position="125"/>
    </location>
</feature>
<dbReference type="Gene3D" id="3.80.10.10">
    <property type="entry name" value="Ribonuclease Inhibitor"/>
    <property type="match status" value="1"/>
</dbReference>
<gene>
    <name evidence="6" type="ORF">V1H85_08340</name>
</gene>
<keyword evidence="1 3" id="KW-0479">Metal-binding</keyword>
<keyword evidence="7" id="KW-1185">Reference proteome</keyword>
<dbReference type="SUPFAM" id="SSF52047">
    <property type="entry name" value="RNI-like"/>
    <property type="match status" value="1"/>
</dbReference>
<dbReference type="Pfam" id="PF09990">
    <property type="entry name" value="DUF2231"/>
    <property type="match status" value="1"/>
</dbReference>
<feature type="transmembrane region" description="Helical" evidence="4">
    <location>
        <begin position="44"/>
        <end position="63"/>
    </location>
</feature>
<protein>
    <submittedName>
        <fullName evidence="6">C-type cytochrome domain-containing protein</fullName>
    </submittedName>
</protein>